<comment type="caution">
    <text evidence="12">The sequence shown here is derived from an EMBL/GenBank/DDBJ whole genome shotgun (WGS) entry which is preliminary data.</text>
</comment>
<feature type="non-terminal residue" evidence="12">
    <location>
        <position position="1"/>
    </location>
</feature>
<evidence type="ECO:0000256" key="3">
    <source>
        <dbReference type="ARBA" id="ARBA00012291"/>
    </source>
</evidence>
<evidence type="ECO:0000259" key="10">
    <source>
        <dbReference type="Pfam" id="PF00117"/>
    </source>
</evidence>
<dbReference type="GO" id="GO:0005524">
    <property type="term" value="F:ATP binding"/>
    <property type="evidence" value="ECO:0007669"/>
    <property type="project" value="UniProtKB-KW"/>
</dbReference>
<evidence type="ECO:0000256" key="2">
    <source>
        <dbReference type="ARBA" id="ARBA00007533"/>
    </source>
</evidence>
<sequence>LEEVEVDVIDIDSFLNINKVDFIKIDIEGYESKCISTIKKNNKPKYITTEIDKNTPYPVIDLLPGQRDIMARSNYGATMRLGAYPAVLKSKSIVHSAYHTSDGEFISERHRHRYEVNPDYIGKFEADGLVFSGMSPDHKLMEIAELPKSRHPFFVATQFHPEFKSRPLDPHPLFLTFVKSAMKL</sequence>
<comment type="catalytic activity">
    <reaction evidence="9">
        <text>UTP + L-glutamine + ATP + H2O = CTP + L-glutamate + ADP + phosphate + 2 H(+)</text>
        <dbReference type="Rhea" id="RHEA:26426"/>
        <dbReference type="ChEBI" id="CHEBI:15377"/>
        <dbReference type="ChEBI" id="CHEBI:15378"/>
        <dbReference type="ChEBI" id="CHEBI:29985"/>
        <dbReference type="ChEBI" id="CHEBI:30616"/>
        <dbReference type="ChEBI" id="CHEBI:37563"/>
        <dbReference type="ChEBI" id="CHEBI:43474"/>
        <dbReference type="ChEBI" id="CHEBI:46398"/>
        <dbReference type="ChEBI" id="CHEBI:58359"/>
        <dbReference type="ChEBI" id="CHEBI:456216"/>
        <dbReference type="EC" id="6.3.4.2"/>
    </reaction>
</comment>
<evidence type="ECO:0000256" key="4">
    <source>
        <dbReference type="ARBA" id="ARBA00022598"/>
    </source>
</evidence>
<keyword evidence="6" id="KW-0067">ATP-binding</keyword>
<dbReference type="PANTHER" id="PTHR11550:SF0">
    <property type="entry name" value="CTP SYNTHASE-RELATED"/>
    <property type="match status" value="1"/>
</dbReference>
<dbReference type="Pfam" id="PF00117">
    <property type="entry name" value="GATase"/>
    <property type="match status" value="1"/>
</dbReference>
<reference evidence="12" key="1">
    <citation type="journal article" date="2015" name="Nature">
        <title>Complex archaea that bridge the gap between prokaryotes and eukaryotes.</title>
        <authorList>
            <person name="Spang A."/>
            <person name="Saw J.H."/>
            <person name="Jorgensen S.L."/>
            <person name="Zaremba-Niedzwiedzka K."/>
            <person name="Martijn J."/>
            <person name="Lind A.E."/>
            <person name="van Eijk R."/>
            <person name="Schleper C."/>
            <person name="Guy L."/>
            <person name="Ettema T.J."/>
        </authorList>
    </citation>
    <scope>NUCLEOTIDE SEQUENCE</scope>
</reference>
<feature type="domain" description="Methyltransferase FkbM" evidence="11">
    <location>
        <begin position="2"/>
        <end position="57"/>
    </location>
</feature>
<dbReference type="GO" id="GO:0042802">
    <property type="term" value="F:identical protein binding"/>
    <property type="evidence" value="ECO:0007669"/>
    <property type="project" value="TreeGrafter"/>
</dbReference>
<protein>
    <recommendedName>
        <fullName evidence="3">CTP synthase (glutamine hydrolyzing)</fullName>
        <ecNumber evidence="3">6.3.4.2</ecNumber>
    </recommendedName>
</protein>
<keyword evidence="8" id="KW-0665">Pyrimidine biosynthesis</keyword>
<dbReference type="Gene3D" id="3.40.50.880">
    <property type="match status" value="1"/>
</dbReference>
<evidence type="ECO:0000256" key="9">
    <source>
        <dbReference type="ARBA" id="ARBA00047781"/>
    </source>
</evidence>
<dbReference type="Pfam" id="PF05050">
    <property type="entry name" value="Methyltransf_21"/>
    <property type="match status" value="1"/>
</dbReference>
<dbReference type="AlphaFoldDB" id="A0A0F9GKL5"/>
<keyword evidence="7" id="KW-0315">Glutamine amidotransferase</keyword>
<keyword evidence="5" id="KW-0547">Nucleotide-binding</keyword>
<dbReference type="SUPFAM" id="SSF53335">
    <property type="entry name" value="S-adenosyl-L-methionine-dependent methyltransferases"/>
    <property type="match status" value="1"/>
</dbReference>
<dbReference type="GO" id="GO:0003883">
    <property type="term" value="F:CTP synthase activity"/>
    <property type="evidence" value="ECO:0007669"/>
    <property type="project" value="UniProtKB-EC"/>
</dbReference>
<dbReference type="GO" id="GO:0044210">
    <property type="term" value="P:'de novo' CTP biosynthetic process"/>
    <property type="evidence" value="ECO:0007669"/>
    <property type="project" value="UniProtKB-UniPathway"/>
</dbReference>
<keyword evidence="4" id="KW-0436">Ligase</keyword>
<comment type="pathway">
    <text evidence="1">Pyrimidine metabolism; CTP biosynthesis via de novo pathway; CTP from UDP: step 2/2.</text>
</comment>
<dbReference type="UniPathway" id="UPA00159">
    <property type="reaction ID" value="UER00277"/>
</dbReference>
<dbReference type="InterPro" id="IPR006342">
    <property type="entry name" value="FkbM_mtfrase"/>
</dbReference>
<accession>A0A0F9GKL5</accession>
<dbReference type="PROSITE" id="PS51273">
    <property type="entry name" value="GATASE_TYPE_1"/>
    <property type="match status" value="1"/>
</dbReference>
<evidence type="ECO:0000256" key="6">
    <source>
        <dbReference type="ARBA" id="ARBA00022840"/>
    </source>
</evidence>
<dbReference type="EC" id="6.3.4.2" evidence="3"/>
<dbReference type="SUPFAM" id="SSF52317">
    <property type="entry name" value="Class I glutamine amidotransferase-like"/>
    <property type="match status" value="1"/>
</dbReference>
<feature type="domain" description="Glutamine amidotransferase" evidence="10">
    <location>
        <begin position="73"/>
        <end position="179"/>
    </location>
</feature>
<dbReference type="InterPro" id="IPR029062">
    <property type="entry name" value="Class_I_gatase-like"/>
</dbReference>
<dbReference type="InterPro" id="IPR004468">
    <property type="entry name" value="CTP_synthase"/>
</dbReference>
<comment type="similarity">
    <text evidence="2">Belongs to the CTP synthase family.</text>
</comment>
<gene>
    <name evidence="12" type="ORF">LCGC14_2172190</name>
</gene>
<dbReference type="PANTHER" id="PTHR11550">
    <property type="entry name" value="CTP SYNTHASE"/>
    <property type="match status" value="1"/>
</dbReference>
<name>A0A0F9GKL5_9ZZZZ</name>
<evidence type="ECO:0000259" key="11">
    <source>
        <dbReference type="Pfam" id="PF05050"/>
    </source>
</evidence>
<evidence type="ECO:0000256" key="1">
    <source>
        <dbReference type="ARBA" id="ARBA00005171"/>
    </source>
</evidence>
<evidence type="ECO:0000256" key="7">
    <source>
        <dbReference type="ARBA" id="ARBA00022962"/>
    </source>
</evidence>
<evidence type="ECO:0000256" key="5">
    <source>
        <dbReference type="ARBA" id="ARBA00022741"/>
    </source>
</evidence>
<dbReference type="InterPro" id="IPR029063">
    <property type="entry name" value="SAM-dependent_MTases_sf"/>
</dbReference>
<dbReference type="InterPro" id="IPR017926">
    <property type="entry name" value="GATASE"/>
</dbReference>
<organism evidence="12">
    <name type="scientific">marine sediment metagenome</name>
    <dbReference type="NCBI Taxonomy" id="412755"/>
    <lineage>
        <taxon>unclassified sequences</taxon>
        <taxon>metagenomes</taxon>
        <taxon>ecological metagenomes</taxon>
    </lineage>
</organism>
<dbReference type="EMBL" id="LAZR01028064">
    <property type="protein sequence ID" value="KKL63727.1"/>
    <property type="molecule type" value="Genomic_DNA"/>
</dbReference>
<proteinExistence type="inferred from homology"/>
<evidence type="ECO:0000256" key="8">
    <source>
        <dbReference type="ARBA" id="ARBA00022975"/>
    </source>
</evidence>
<evidence type="ECO:0000313" key="12">
    <source>
        <dbReference type="EMBL" id="KKL63727.1"/>
    </source>
</evidence>
<dbReference type="GO" id="GO:0019856">
    <property type="term" value="P:pyrimidine nucleobase biosynthetic process"/>
    <property type="evidence" value="ECO:0007669"/>
    <property type="project" value="TreeGrafter"/>
</dbReference>